<dbReference type="GO" id="GO:0016020">
    <property type="term" value="C:membrane"/>
    <property type="evidence" value="ECO:0007669"/>
    <property type="project" value="UniProtKB-SubCell"/>
</dbReference>
<dbReference type="OrthoDB" id="9803361at2"/>
<dbReference type="AlphaFoldDB" id="A0A147GQD7"/>
<protein>
    <submittedName>
        <fullName evidence="7">Energy transducer TonB</fullName>
    </submittedName>
</protein>
<evidence type="ECO:0000313" key="7">
    <source>
        <dbReference type="EMBL" id="KTT17702.1"/>
    </source>
</evidence>
<dbReference type="EMBL" id="LDSL01000111">
    <property type="protein sequence ID" value="KTT17702.1"/>
    <property type="molecule type" value="Genomic_DNA"/>
</dbReference>
<evidence type="ECO:0000259" key="6">
    <source>
        <dbReference type="PROSITE" id="PS52015"/>
    </source>
</evidence>
<keyword evidence="3" id="KW-1133">Transmembrane helix</keyword>
<sequence>MRLADLTPLQMALGASLLVHAVLLGVRFADPAAFDRVLQESPLEIILVNARTPQTDLPPKPAALAQATLAGGGDLDRGRATSPLPPSAFRAVGDSADEAQRRIDALQEQQQMLLARVRKQLASLPAPDPTHTGQTADSQAQEERRRQLLDLLAEIERRVNEENARPKRRYISPSTREVAYAGYVDALRRRIEARGTENFPEARGQKLYGQLTLLITVNHDGRLLATELVESSGNADLDRRAQAIVRSLGNFGPFTDAMRRQADQIVLPSRFRFTRDETLETQMSTATPP</sequence>
<name>A0A147GQD7_9BURK</name>
<dbReference type="Proteomes" id="UP000072741">
    <property type="component" value="Unassembled WGS sequence"/>
</dbReference>
<organism evidence="7 8">
    <name type="scientific">Pseudacidovorax intermedius</name>
    <dbReference type="NCBI Taxonomy" id="433924"/>
    <lineage>
        <taxon>Bacteria</taxon>
        <taxon>Pseudomonadati</taxon>
        <taxon>Pseudomonadota</taxon>
        <taxon>Betaproteobacteria</taxon>
        <taxon>Burkholderiales</taxon>
        <taxon>Comamonadaceae</taxon>
        <taxon>Pseudacidovorax</taxon>
    </lineage>
</organism>
<evidence type="ECO:0000256" key="3">
    <source>
        <dbReference type="ARBA" id="ARBA00022989"/>
    </source>
</evidence>
<evidence type="ECO:0000256" key="2">
    <source>
        <dbReference type="ARBA" id="ARBA00022692"/>
    </source>
</evidence>
<dbReference type="InterPro" id="IPR037682">
    <property type="entry name" value="TonB_C"/>
</dbReference>
<evidence type="ECO:0000256" key="1">
    <source>
        <dbReference type="ARBA" id="ARBA00004167"/>
    </source>
</evidence>
<evidence type="ECO:0000256" key="5">
    <source>
        <dbReference type="SAM" id="MobiDB-lite"/>
    </source>
</evidence>
<comment type="caution">
    <text evidence="7">The sequence shown here is derived from an EMBL/GenBank/DDBJ whole genome shotgun (WGS) entry which is preliminary data.</text>
</comment>
<feature type="region of interest" description="Disordered" evidence="5">
    <location>
        <begin position="124"/>
        <end position="144"/>
    </location>
</feature>
<evidence type="ECO:0000313" key="8">
    <source>
        <dbReference type="Proteomes" id="UP000072741"/>
    </source>
</evidence>
<dbReference type="GO" id="GO:0055085">
    <property type="term" value="P:transmembrane transport"/>
    <property type="evidence" value="ECO:0007669"/>
    <property type="project" value="InterPro"/>
</dbReference>
<dbReference type="SUPFAM" id="SSF74653">
    <property type="entry name" value="TolA/TonB C-terminal domain"/>
    <property type="match status" value="1"/>
</dbReference>
<dbReference type="NCBIfam" id="TIGR01352">
    <property type="entry name" value="tonB_Cterm"/>
    <property type="match status" value="1"/>
</dbReference>
<reference evidence="7 8" key="1">
    <citation type="journal article" date="2016" name="Front. Microbiol.">
        <title>Genomic Resource of Rice Seed Associated Bacteria.</title>
        <authorList>
            <person name="Midha S."/>
            <person name="Bansal K."/>
            <person name="Sharma S."/>
            <person name="Kumar N."/>
            <person name="Patil P.P."/>
            <person name="Chaudhry V."/>
            <person name="Patil P.B."/>
        </authorList>
    </citation>
    <scope>NUCLEOTIDE SEQUENCE [LARGE SCALE GENOMIC DNA]</scope>
    <source>
        <strain evidence="7 8">NS331</strain>
    </source>
</reference>
<dbReference type="PATRIC" id="fig|433924.3.peg.364"/>
<proteinExistence type="predicted"/>
<evidence type="ECO:0000256" key="4">
    <source>
        <dbReference type="ARBA" id="ARBA00023136"/>
    </source>
</evidence>
<gene>
    <name evidence="7" type="ORF">NS331_17080</name>
</gene>
<keyword evidence="2" id="KW-0812">Transmembrane</keyword>
<dbReference type="Pfam" id="PF03544">
    <property type="entry name" value="TonB_C"/>
    <property type="match status" value="1"/>
</dbReference>
<dbReference type="InterPro" id="IPR006260">
    <property type="entry name" value="TonB/TolA_C"/>
</dbReference>
<dbReference type="RefSeq" id="WP_058643161.1">
    <property type="nucleotide sequence ID" value="NZ_LDSL01000111.1"/>
</dbReference>
<keyword evidence="8" id="KW-1185">Reference proteome</keyword>
<accession>A0A147GQD7</accession>
<dbReference type="PROSITE" id="PS52015">
    <property type="entry name" value="TONB_CTD"/>
    <property type="match status" value="1"/>
</dbReference>
<keyword evidence="4" id="KW-0472">Membrane</keyword>
<feature type="domain" description="TonB C-terminal" evidence="6">
    <location>
        <begin position="183"/>
        <end position="280"/>
    </location>
</feature>
<comment type="subcellular location">
    <subcellularLocation>
        <location evidence="1">Membrane</location>
        <topology evidence="1">Single-pass membrane protein</topology>
    </subcellularLocation>
</comment>
<dbReference type="Gene3D" id="3.30.1150.10">
    <property type="match status" value="1"/>
</dbReference>